<keyword evidence="2" id="KW-1185">Reference proteome</keyword>
<dbReference type="EMBL" id="VUOA01000019">
    <property type="protein sequence ID" value="KAA2237218.1"/>
    <property type="molecule type" value="Genomic_DNA"/>
</dbReference>
<protein>
    <submittedName>
        <fullName evidence="1">Uncharacterized protein</fullName>
    </submittedName>
</protein>
<organism evidence="1 2">
    <name type="scientific">Salinarimonas soli</name>
    <dbReference type="NCBI Taxonomy" id="1638099"/>
    <lineage>
        <taxon>Bacteria</taxon>
        <taxon>Pseudomonadati</taxon>
        <taxon>Pseudomonadota</taxon>
        <taxon>Alphaproteobacteria</taxon>
        <taxon>Hyphomicrobiales</taxon>
        <taxon>Salinarimonadaceae</taxon>
        <taxon>Salinarimonas</taxon>
    </lineage>
</organism>
<accession>A0A5B2VF23</accession>
<reference evidence="1 2" key="1">
    <citation type="submission" date="2019-09" db="EMBL/GenBank/DDBJ databases">
        <title>Salinarimonas rosea gen. nov., sp. nov., a new member of the a-2 subgroup of the Proteobacteria.</title>
        <authorList>
            <person name="Liu J."/>
        </authorList>
    </citation>
    <scope>NUCLEOTIDE SEQUENCE [LARGE SCALE GENOMIC DNA]</scope>
    <source>
        <strain evidence="1 2">BN140002</strain>
    </source>
</reference>
<dbReference type="RefSeq" id="WP_149816901.1">
    <property type="nucleotide sequence ID" value="NZ_VUOA01000019.1"/>
</dbReference>
<evidence type="ECO:0000313" key="2">
    <source>
        <dbReference type="Proteomes" id="UP000323142"/>
    </source>
</evidence>
<dbReference type="Proteomes" id="UP000323142">
    <property type="component" value="Unassembled WGS sequence"/>
</dbReference>
<reference evidence="1 2" key="2">
    <citation type="submission" date="2019-09" db="EMBL/GenBank/DDBJ databases">
        <authorList>
            <person name="Jin C."/>
        </authorList>
    </citation>
    <scope>NUCLEOTIDE SEQUENCE [LARGE SCALE GENOMIC DNA]</scope>
    <source>
        <strain evidence="1 2">BN140002</strain>
    </source>
</reference>
<evidence type="ECO:0000313" key="1">
    <source>
        <dbReference type="EMBL" id="KAA2237218.1"/>
    </source>
</evidence>
<proteinExistence type="predicted"/>
<sequence length="85" mass="8982">MHEARRPNVVPVNDVDHPCCSQDLPLELRSLSATAQRGETGTARMVSGVSLTAPQDDVIARDLACRGLLIPASGRAITASSSPHH</sequence>
<comment type="caution">
    <text evidence="1">The sequence shown here is derived from an EMBL/GenBank/DDBJ whole genome shotgun (WGS) entry which is preliminary data.</text>
</comment>
<gene>
    <name evidence="1" type="ORF">F0L46_09385</name>
</gene>
<name>A0A5B2VF23_9HYPH</name>
<dbReference type="AlphaFoldDB" id="A0A5B2VF23"/>